<gene>
    <name evidence="2" type="ORF">JKP88DRAFT_248149</name>
</gene>
<keyword evidence="3" id="KW-1185">Reference proteome</keyword>
<sequence>MANGNNALCDEDHIRQLLMVVASGVNRLREQHPWLEGCLKETSAFAPSADGGTNAQQAIVQPHVETELENADQIMTGLKAAYASSGSLFTERFADRLEPMLDFVHGGVMSLRACVRHHASGQAELKTAEKEQLCRQPSTPGFDEDTHDARRPSQRRHLAAPTPPATASAVLASEPGKAVWQMLGRGYWLTMASDRKRFTLLNKSPRAMVQVGRAELSCDMIRDAMDAGLLVDGHVLVGAAERGCEAALDQWHHSLSQRPAWRVQRSWVLSAMALRAIGVRERPEALQVVRWVFNTAVLKGAEVQLPPLLLTMLAFKCARYGQFNTFRWLYTEGRMLAEQGIAANMTVEDVTALCEEVFVPLRAAKQGEQQFIKFSSGESTSFTLMDSAIHFGQESFVVALSRFDVAPKLSSFTPHSVRIAARFASLGLLQWLHTQPACLHMFDGKTVILASMISSDPISPGAGDDAIEHSATEQLIWLRSTGALQTLTQQHLQHFVGAAAAAYAQNLASAHHAHARIQWLQDEMGADWPSGGAAYILQKAENLDACGVVRMVSDLACPWGPWTSAECALVRSRSQQRSSAPPQSVQHWMHQLHALGCPCRCAGAEDA</sequence>
<reference evidence="2" key="1">
    <citation type="submission" date="2021-02" db="EMBL/GenBank/DDBJ databases">
        <title>First Annotated Genome of the Yellow-green Alga Tribonema minus.</title>
        <authorList>
            <person name="Mahan K.M."/>
        </authorList>
    </citation>
    <scope>NUCLEOTIDE SEQUENCE</scope>
    <source>
        <strain evidence="2">UTEX B ZZ1240</strain>
    </source>
</reference>
<dbReference type="AlphaFoldDB" id="A0A836CAG7"/>
<evidence type="ECO:0000256" key="1">
    <source>
        <dbReference type="SAM" id="MobiDB-lite"/>
    </source>
</evidence>
<accession>A0A836CAG7</accession>
<feature type="region of interest" description="Disordered" evidence="1">
    <location>
        <begin position="125"/>
        <end position="167"/>
    </location>
</feature>
<dbReference type="Proteomes" id="UP000664859">
    <property type="component" value="Unassembled WGS sequence"/>
</dbReference>
<comment type="caution">
    <text evidence="2">The sequence shown here is derived from an EMBL/GenBank/DDBJ whole genome shotgun (WGS) entry which is preliminary data.</text>
</comment>
<protein>
    <submittedName>
        <fullName evidence="2">Uncharacterized protein</fullName>
    </submittedName>
</protein>
<proteinExistence type="predicted"/>
<evidence type="ECO:0000313" key="3">
    <source>
        <dbReference type="Proteomes" id="UP000664859"/>
    </source>
</evidence>
<evidence type="ECO:0000313" key="2">
    <source>
        <dbReference type="EMBL" id="KAG5178257.1"/>
    </source>
</evidence>
<dbReference type="EMBL" id="JAFCMP010000516">
    <property type="protein sequence ID" value="KAG5178257.1"/>
    <property type="molecule type" value="Genomic_DNA"/>
</dbReference>
<organism evidence="2 3">
    <name type="scientific">Tribonema minus</name>
    <dbReference type="NCBI Taxonomy" id="303371"/>
    <lineage>
        <taxon>Eukaryota</taxon>
        <taxon>Sar</taxon>
        <taxon>Stramenopiles</taxon>
        <taxon>Ochrophyta</taxon>
        <taxon>PX clade</taxon>
        <taxon>Xanthophyceae</taxon>
        <taxon>Tribonematales</taxon>
        <taxon>Tribonemataceae</taxon>
        <taxon>Tribonema</taxon>
    </lineage>
</organism>
<name>A0A836CAG7_9STRA</name>